<accession>A0A7W9FV52</accession>
<dbReference type="AlphaFoldDB" id="A0A7W9FV52"/>
<name>A0A7W9FV52_BREVE</name>
<dbReference type="InterPro" id="IPR052934">
    <property type="entry name" value="Methyl-DNA_Rec/Restrict_Enz"/>
</dbReference>
<dbReference type="EC" id="3.1.21.-" evidence="2"/>
<evidence type="ECO:0000313" key="2">
    <source>
        <dbReference type="EMBL" id="MBB5772118.1"/>
    </source>
</evidence>
<dbReference type="InterPro" id="IPR011704">
    <property type="entry name" value="ATPase_dyneun-rel_AAA"/>
</dbReference>
<dbReference type="EMBL" id="JACHLJ010000002">
    <property type="protein sequence ID" value="MBB5772118.1"/>
    <property type="molecule type" value="Genomic_DNA"/>
</dbReference>
<evidence type="ECO:0000259" key="1">
    <source>
        <dbReference type="SMART" id="SM00382"/>
    </source>
</evidence>
<dbReference type="RefSeq" id="WP_184279519.1">
    <property type="nucleotide sequence ID" value="NZ_JACHLJ010000002.1"/>
</dbReference>
<dbReference type="Pfam" id="PF26345">
    <property type="entry name" value="ScoMcrA_N"/>
    <property type="match status" value="1"/>
</dbReference>
<reference evidence="2 3" key="1">
    <citation type="submission" date="2020-08" db="EMBL/GenBank/DDBJ databases">
        <title>Functional genomics of gut bacteria from endangered species of beetles.</title>
        <authorList>
            <person name="Carlos-Shanley C."/>
        </authorList>
    </citation>
    <scope>NUCLEOTIDE SEQUENCE [LARGE SCALE GENOMIC DNA]</scope>
    <source>
        <strain evidence="2 3">S00192</strain>
    </source>
</reference>
<dbReference type="GO" id="GO:0016887">
    <property type="term" value="F:ATP hydrolysis activity"/>
    <property type="evidence" value="ECO:0007669"/>
    <property type="project" value="InterPro"/>
</dbReference>
<feature type="domain" description="AAA+ ATPase" evidence="1">
    <location>
        <begin position="314"/>
        <end position="690"/>
    </location>
</feature>
<proteinExistence type="predicted"/>
<dbReference type="InterPro" id="IPR003593">
    <property type="entry name" value="AAA+_ATPase"/>
</dbReference>
<gene>
    <name evidence="2" type="ORF">HNP47_002122</name>
</gene>
<dbReference type="InterPro" id="IPR027417">
    <property type="entry name" value="P-loop_NTPase"/>
</dbReference>
<organism evidence="2 3">
    <name type="scientific">Brevundimonas vesicularis</name>
    <name type="common">Pseudomonas vesicularis</name>
    <dbReference type="NCBI Taxonomy" id="41276"/>
    <lineage>
        <taxon>Bacteria</taxon>
        <taxon>Pseudomonadati</taxon>
        <taxon>Pseudomonadota</taxon>
        <taxon>Alphaproteobacteria</taxon>
        <taxon>Caulobacterales</taxon>
        <taxon>Caulobacteraceae</taxon>
        <taxon>Brevundimonas</taxon>
    </lineage>
</organism>
<protein>
    <submittedName>
        <fullName evidence="2">5-methylcytosine-specific restriction protein B</fullName>
        <ecNumber evidence="2">3.1.21.-</ecNumber>
    </submittedName>
</protein>
<dbReference type="Pfam" id="PF07728">
    <property type="entry name" value="AAA_5"/>
    <property type="match status" value="1"/>
</dbReference>
<dbReference type="PANTHER" id="PTHR37291:SF1">
    <property type="entry name" value="TYPE IV METHYL-DIRECTED RESTRICTION ENZYME ECOKMCRB SUBUNIT"/>
    <property type="match status" value="1"/>
</dbReference>
<sequence>MDEKALAAWSVAQNYKKSTTSTRLSDIRAIEKVYGDLETLYAQDKLEGLLKELAYSSKDKAANRPNPSKLPLWGDTYRDLSHLRATVNFYRRFKSGAARQTRIVSLPDLAAVEAAVAEHLDLGPFDFMDRYGQAWDDVSVYLLKDGQFLPARAIIAVAGQYAADAIPPEDSVVDEQLARKHLDTLGLVTAELPPVLLFAKDGQYFAPVRTKNRSTGAIAFTYRPPGANNKRAQAIEVGDWAGIARALLVDGRAVRIQPWLGKGENYLTYPGQNFSDVWLRPDIADSLGIAPSAPRALSTTKPTQVEPRATMTQSPTNLILFGPPGTGKTWSTAEEAVRLCDGETPADRDALMLRYRSLVAAKRIAFVTFHQSIDYEAFVEGLRPETDPAETGGAGFSLLPKPGVFREICALANDARTRTRATEADEVGLEGRNFWKMSLGAAGSEDHICQAALDGNYIVMGWGGDVDWSSPRFDISSEIRKEWLSSPRESDRPSNYSQLAAFRNDLKVGDVVIASSGRSAFKAIGVVEGDYFYEPTANGDYCHRRPVKWLLKLDEPLSVDTITDRDFGMRTIHLIANDRINFSALSRLIGGGADRPIDGHPDQFVLIIDEINRANVSKVFGELITLIEPDKRLGQDNALEVTLPHSRKPFGVPDNLHLLGTMNTADRSIALLDTALRRRFQFKEMPPKPQALEKAANHSGLPVIEALQAMNDRIEYLLDRDHRIGHAYLVGCRTKDEVHAAFREKIIPLLQEYFFEDWSKVAAILNEKPSASNEGKGAFLEWRQLYDPTGSGGPVRTSWAVRATFAENAVEQLARTQPLSSGALIVEDVAETTAGAQ</sequence>
<dbReference type="InterPro" id="IPR058807">
    <property type="entry name" value="ScoMcrA_N"/>
</dbReference>
<keyword evidence="2" id="KW-0378">Hydrolase</keyword>
<evidence type="ECO:0000313" key="3">
    <source>
        <dbReference type="Proteomes" id="UP000556201"/>
    </source>
</evidence>
<dbReference type="PANTHER" id="PTHR37291">
    <property type="entry name" value="5-METHYLCYTOSINE-SPECIFIC RESTRICTION ENZYME B"/>
    <property type="match status" value="1"/>
</dbReference>
<dbReference type="Gene3D" id="3.40.50.300">
    <property type="entry name" value="P-loop containing nucleotide triphosphate hydrolases"/>
    <property type="match status" value="1"/>
</dbReference>
<dbReference type="SMART" id="SM00382">
    <property type="entry name" value="AAA"/>
    <property type="match status" value="1"/>
</dbReference>
<dbReference type="GO" id="GO:0005524">
    <property type="term" value="F:ATP binding"/>
    <property type="evidence" value="ECO:0007669"/>
    <property type="project" value="InterPro"/>
</dbReference>
<comment type="caution">
    <text evidence="2">The sequence shown here is derived from an EMBL/GenBank/DDBJ whole genome shotgun (WGS) entry which is preliminary data.</text>
</comment>
<dbReference type="Proteomes" id="UP000556201">
    <property type="component" value="Unassembled WGS sequence"/>
</dbReference>
<dbReference type="SUPFAM" id="SSF52540">
    <property type="entry name" value="P-loop containing nucleoside triphosphate hydrolases"/>
    <property type="match status" value="1"/>
</dbReference>